<feature type="domain" description="RNA polymerase sigma factor 70 region 4 type 2" evidence="6">
    <location>
        <begin position="127"/>
        <end position="172"/>
    </location>
</feature>
<dbReference type="PANTHER" id="PTHR43133">
    <property type="entry name" value="RNA POLYMERASE ECF-TYPE SIGMA FACTO"/>
    <property type="match status" value="1"/>
</dbReference>
<dbReference type="NCBIfam" id="TIGR02937">
    <property type="entry name" value="sigma70-ECF"/>
    <property type="match status" value="1"/>
</dbReference>
<evidence type="ECO:0000256" key="3">
    <source>
        <dbReference type="ARBA" id="ARBA00023082"/>
    </source>
</evidence>
<protein>
    <submittedName>
        <fullName evidence="7">RNA polymerase sigma factor sigma-70 family protein 3</fullName>
    </submittedName>
</protein>
<dbReference type="InterPro" id="IPR036388">
    <property type="entry name" value="WH-like_DNA-bd_sf"/>
</dbReference>
<dbReference type="InterPro" id="IPR013325">
    <property type="entry name" value="RNA_pol_sigma_r2"/>
</dbReference>
<dbReference type="GO" id="GO:0016987">
    <property type="term" value="F:sigma factor activity"/>
    <property type="evidence" value="ECO:0007669"/>
    <property type="project" value="UniProtKB-KW"/>
</dbReference>
<evidence type="ECO:0000256" key="1">
    <source>
        <dbReference type="ARBA" id="ARBA00010641"/>
    </source>
</evidence>
<sequence length="188" mass="21128">MCRPWVADLTREVFMTTSDPPKHALVEVYLARRSDLRSIASRIVGRHDQVDDVLQDAYLKLVDGVCAREVLNPFGYCCQVVRNMALDYCRRRVVEGSCIVSSPDGDLPEVEGGKPADAGIDERRMLERIEVALAALPPRTRFVFELYRLEGRTQREIAKIVGVSATLVNFMIKDVMTVLAGCRDILDD</sequence>
<dbReference type="Gene3D" id="1.10.10.10">
    <property type="entry name" value="Winged helix-like DNA-binding domain superfamily/Winged helix DNA-binding domain"/>
    <property type="match status" value="1"/>
</dbReference>
<evidence type="ECO:0000259" key="5">
    <source>
        <dbReference type="Pfam" id="PF04542"/>
    </source>
</evidence>
<comment type="similarity">
    <text evidence="1">Belongs to the sigma-70 factor family. ECF subfamily.</text>
</comment>
<reference evidence="7 8" key="1">
    <citation type="submission" date="2012-09" db="EMBL/GenBank/DDBJ databases">
        <title>Draft Genome Sequences of 6 Strains from Genus Thauera.</title>
        <authorList>
            <person name="Liu B."/>
            <person name="Shapleigh J.P."/>
            <person name="Frostegard A.H."/>
        </authorList>
    </citation>
    <scope>NUCLEOTIDE SEQUENCE [LARGE SCALE GENOMIC DNA]</scope>
    <source>
        <strain evidence="7 8">B4P</strain>
    </source>
</reference>
<dbReference type="EMBL" id="AMXF01000001">
    <property type="protein sequence ID" value="ENO99084.1"/>
    <property type="molecule type" value="Genomic_DNA"/>
</dbReference>
<dbReference type="InterPro" id="IPR013324">
    <property type="entry name" value="RNA_pol_sigma_r3/r4-like"/>
</dbReference>
<evidence type="ECO:0000256" key="2">
    <source>
        <dbReference type="ARBA" id="ARBA00023015"/>
    </source>
</evidence>
<dbReference type="CDD" id="cd06171">
    <property type="entry name" value="Sigma70_r4"/>
    <property type="match status" value="1"/>
</dbReference>
<dbReference type="Pfam" id="PF04542">
    <property type="entry name" value="Sigma70_r2"/>
    <property type="match status" value="1"/>
</dbReference>
<keyword evidence="8" id="KW-1185">Reference proteome</keyword>
<dbReference type="InterPro" id="IPR039425">
    <property type="entry name" value="RNA_pol_sigma-70-like"/>
</dbReference>
<dbReference type="SUPFAM" id="SSF88659">
    <property type="entry name" value="Sigma3 and sigma4 domains of RNA polymerase sigma factors"/>
    <property type="match status" value="1"/>
</dbReference>
<dbReference type="AlphaFoldDB" id="N7A473"/>
<dbReference type="InterPro" id="IPR014284">
    <property type="entry name" value="RNA_pol_sigma-70_dom"/>
</dbReference>
<keyword evidence="3" id="KW-0731">Sigma factor</keyword>
<dbReference type="GO" id="GO:0003677">
    <property type="term" value="F:DNA binding"/>
    <property type="evidence" value="ECO:0007669"/>
    <property type="project" value="InterPro"/>
</dbReference>
<dbReference type="Gene3D" id="1.10.1740.10">
    <property type="match status" value="1"/>
</dbReference>
<evidence type="ECO:0000313" key="8">
    <source>
        <dbReference type="Proteomes" id="UP000013047"/>
    </source>
</evidence>
<keyword evidence="4" id="KW-0804">Transcription</keyword>
<dbReference type="SUPFAM" id="SSF88946">
    <property type="entry name" value="Sigma2 domain of RNA polymerase sigma factors"/>
    <property type="match status" value="1"/>
</dbReference>
<proteinExistence type="inferred from homology"/>
<gene>
    <name evidence="7" type="ORF">C667_00450</name>
</gene>
<keyword evidence="2" id="KW-0805">Transcription regulation</keyword>
<comment type="caution">
    <text evidence="7">The sequence shown here is derived from an EMBL/GenBank/DDBJ whole genome shotgun (WGS) entry which is preliminary data.</text>
</comment>
<dbReference type="Pfam" id="PF08281">
    <property type="entry name" value="Sigma70_r4_2"/>
    <property type="match status" value="1"/>
</dbReference>
<evidence type="ECO:0000256" key="4">
    <source>
        <dbReference type="ARBA" id="ARBA00023163"/>
    </source>
</evidence>
<name>N7A473_9RHOO</name>
<organism evidence="7 8">
    <name type="scientific">Thauera phenylacetica B4P</name>
    <dbReference type="NCBI Taxonomy" id="1234382"/>
    <lineage>
        <taxon>Bacteria</taxon>
        <taxon>Pseudomonadati</taxon>
        <taxon>Pseudomonadota</taxon>
        <taxon>Betaproteobacteria</taxon>
        <taxon>Rhodocyclales</taxon>
        <taxon>Zoogloeaceae</taxon>
        <taxon>Thauera</taxon>
    </lineage>
</organism>
<dbReference type="GO" id="GO:0006352">
    <property type="term" value="P:DNA-templated transcription initiation"/>
    <property type="evidence" value="ECO:0007669"/>
    <property type="project" value="InterPro"/>
</dbReference>
<accession>N7A473</accession>
<evidence type="ECO:0000313" key="7">
    <source>
        <dbReference type="EMBL" id="ENO99084.1"/>
    </source>
</evidence>
<dbReference type="InterPro" id="IPR013249">
    <property type="entry name" value="RNA_pol_sigma70_r4_t2"/>
</dbReference>
<evidence type="ECO:0000259" key="6">
    <source>
        <dbReference type="Pfam" id="PF08281"/>
    </source>
</evidence>
<dbReference type="PANTHER" id="PTHR43133:SF63">
    <property type="entry name" value="RNA POLYMERASE SIGMA FACTOR FECI-RELATED"/>
    <property type="match status" value="1"/>
</dbReference>
<dbReference type="InterPro" id="IPR007627">
    <property type="entry name" value="RNA_pol_sigma70_r2"/>
</dbReference>
<dbReference type="Proteomes" id="UP000013047">
    <property type="component" value="Unassembled WGS sequence"/>
</dbReference>
<feature type="domain" description="RNA polymerase sigma-70 region 2" evidence="5">
    <location>
        <begin position="31"/>
        <end position="92"/>
    </location>
</feature>